<name>A0A2X3CE08_KLEPN</name>
<dbReference type="EMBL" id="UAWN01000012">
    <property type="protein sequence ID" value="SQC15212.1"/>
    <property type="molecule type" value="Genomic_DNA"/>
</dbReference>
<proteinExistence type="predicted"/>
<reference evidence="1 2" key="1">
    <citation type="submission" date="2018-06" db="EMBL/GenBank/DDBJ databases">
        <authorList>
            <consortium name="Pathogen Informatics"/>
            <person name="Doyle S."/>
        </authorList>
    </citation>
    <scope>NUCLEOTIDE SEQUENCE [LARGE SCALE GENOMIC DNA]</scope>
    <source>
        <strain evidence="1 2">NCTC9128</strain>
    </source>
</reference>
<evidence type="ECO:0000313" key="2">
    <source>
        <dbReference type="Proteomes" id="UP000251088"/>
    </source>
</evidence>
<sequence>MPAIAPLASPPQSQEQLLAQARQLAGYSLGELAALAGSPFRAI</sequence>
<keyword evidence="1" id="KW-0540">Nuclease</keyword>
<organism evidence="1 2">
    <name type="scientific">Klebsiella pneumoniae</name>
    <dbReference type="NCBI Taxonomy" id="573"/>
    <lineage>
        <taxon>Bacteria</taxon>
        <taxon>Pseudomonadati</taxon>
        <taxon>Pseudomonadota</taxon>
        <taxon>Gammaproteobacteria</taxon>
        <taxon>Enterobacterales</taxon>
        <taxon>Enterobacteriaceae</taxon>
        <taxon>Klebsiella/Raoultella group</taxon>
        <taxon>Klebsiella</taxon>
        <taxon>Klebsiella pneumoniae complex</taxon>
    </lineage>
</organism>
<evidence type="ECO:0000313" key="1">
    <source>
        <dbReference type="EMBL" id="SQC15212.1"/>
    </source>
</evidence>
<keyword evidence="1" id="KW-0378">Hydrolase</keyword>
<keyword evidence="1" id="KW-0255">Endonuclease</keyword>
<dbReference type="AlphaFoldDB" id="A0A2X3CE08"/>
<protein>
    <submittedName>
        <fullName evidence="1">DNA mismatch repair endonuclease MutH</fullName>
    </submittedName>
</protein>
<dbReference type="GO" id="GO:0004519">
    <property type="term" value="F:endonuclease activity"/>
    <property type="evidence" value="ECO:0007669"/>
    <property type="project" value="UniProtKB-KW"/>
</dbReference>
<gene>
    <name evidence="1" type="primary">mutH_3</name>
    <name evidence="1" type="ORF">NCTC9128_03319</name>
</gene>
<accession>A0A2X3CE08</accession>
<dbReference type="Proteomes" id="UP000251088">
    <property type="component" value="Unassembled WGS sequence"/>
</dbReference>